<gene>
    <name evidence="1" type="ORF">ESZ36_17060</name>
</gene>
<dbReference type="OrthoDB" id="3818700at2"/>
<evidence type="ECO:0008006" key="3">
    <source>
        <dbReference type="Google" id="ProtNLM"/>
    </source>
</evidence>
<protein>
    <recommendedName>
        <fullName evidence="3">HsdR</fullName>
    </recommendedName>
</protein>
<comment type="caution">
    <text evidence="1">The sequence shown here is derived from an EMBL/GenBank/DDBJ whole genome shotgun (WGS) entry which is preliminary data.</text>
</comment>
<evidence type="ECO:0000313" key="2">
    <source>
        <dbReference type="Proteomes" id="UP000321822"/>
    </source>
</evidence>
<dbReference type="AlphaFoldDB" id="A0A5C6Q956"/>
<evidence type="ECO:0000313" key="1">
    <source>
        <dbReference type="EMBL" id="TWX65516.1"/>
    </source>
</evidence>
<dbReference type="EMBL" id="VOLT01000010">
    <property type="protein sequence ID" value="TWX65516.1"/>
    <property type="molecule type" value="Genomic_DNA"/>
</dbReference>
<proteinExistence type="predicted"/>
<dbReference type="RefSeq" id="WP_146790114.1">
    <property type="nucleotide sequence ID" value="NZ_VOLT01000010.1"/>
</dbReference>
<name>A0A5C6Q956_9GAMM</name>
<reference evidence="1 2" key="1">
    <citation type="submission" date="2019-07" db="EMBL/GenBank/DDBJ databases">
        <title>Genomes of sea-ice associated Colwellia species.</title>
        <authorList>
            <person name="Bowman J.P."/>
        </authorList>
    </citation>
    <scope>NUCLEOTIDE SEQUENCE [LARGE SCALE GENOMIC DNA]</scope>
    <source>
        <strain evidence="1 2">ACAM 459</strain>
    </source>
</reference>
<organism evidence="1 2">
    <name type="scientific">Colwellia demingiae</name>
    <dbReference type="NCBI Taxonomy" id="89401"/>
    <lineage>
        <taxon>Bacteria</taxon>
        <taxon>Pseudomonadati</taxon>
        <taxon>Pseudomonadota</taxon>
        <taxon>Gammaproteobacteria</taxon>
        <taxon>Alteromonadales</taxon>
        <taxon>Colwelliaceae</taxon>
        <taxon>Colwellia</taxon>
    </lineage>
</organism>
<keyword evidence="2" id="KW-1185">Reference proteome</keyword>
<dbReference type="Proteomes" id="UP000321822">
    <property type="component" value="Unassembled WGS sequence"/>
</dbReference>
<accession>A0A5C6Q956</accession>
<sequence>MGRKFISQKKQTREELFDSLVKNAIDFLDSSLDNLEKRPKNSIVDFYTSIELFLKARLMHEHWTLIISKPENANIDSFMVGDFHSVFLEDVIKRLKSIINEPLPESTIANFKALGEHRNQIVHFAHTDYSDIKATKAGVVVEQWSSWHHLHELIGTKWLDIFKVYSLEINRIHQRMMQQTEFIQARYDELEPKIKIEEKKGKKVIDCLHCKMHSGIITEEKKWGVDYNCMVCGVKDLAITPLNETIECSECNKEFKFFDSTVKHCPNCKVELTTKKLIELCENKYKEGDGWWEEGQAHIASCHECQNERPSVFFIDNLWSCVSCFDRGWQAICCPNCDEFVTGDMDKLKYFACHKCEDDVRRNMEADGF</sequence>